<evidence type="ECO:0000313" key="3">
    <source>
        <dbReference type="Proteomes" id="UP000186917"/>
    </source>
</evidence>
<keyword evidence="3" id="KW-1185">Reference proteome</keyword>
<dbReference type="EMBL" id="FTOR01000014">
    <property type="protein sequence ID" value="SIT34053.1"/>
    <property type="molecule type" value="Genomic_DNA"/>
</dbReference>
<feature type="region of interest" description="Disordered" evidence="1">
    <location>
        <begin position="1"/>
        <end position="72"/>
    </location>
</feature>
<dbReference type="KEGG" id="fln:FLA_4552"/>
<name>A0A173MM79_9BACT</name>
<dbReference type="RefSeq" id="WP_144264185.1">
    <property type="nucleotide sequence ID" value="NZ_AP017422.1"/>
</dbReference>
<dbReference type="STRING" id="477680.SAMN05421788_11498"/>
<dbReference type="OrthoDB" id="680582at2"/>
<dbReference type="AlphaFoldDB" id="A0A173MM79"/>
<reference evidence="3" key="1">
    <citation type="submission" date="2017-01" db="EMBL/GenBank/DDBJ databases">
        <authorList>
            <person name="Varghese N."/>
            <person name="Submissions S."/>
        </authorList>
    </citation>
    <scope>NUCLEOTIDE SEQUENCE [LARGE SCALE GENOMIC DNA]</scope>
    <source>
        <strain evidence="3">DSM 21054</strain>
    </source>
</reference>
<dbReference type="Proteomes" id="UP000186917">
    <property type="component" value="Unassembled WGS sequence"/>
</dbReference>
<protein>
    <submittedName>
        <fullName evidence="2">Uncharacterized protein</fullName>
    </submittedName>
</protein>
<sequence>MPNTKTDNRGFATENADISRDEGAKGGPAVGIGNPTDKHGISAPYDADLQTQIAAKASKKKNKDQHKEGDCE</sequence>
<proteinExistence type="predicted"/>
<gene>
    <name evidence="2" type="ORF">SAMN05421788_11498</name>
</gene>
<evidence type="ECO:0000256" key="1">
    <source>
        <dbReference type="SAM" id="MobiDB-lite"/>
    </source>
</evidence>
<evidence type="ECO:0000313" key="2">
    <source>
        <dbReference type="EMBL" id="SIT34053.1"/>
    </source>
</evidence>
<accession>A0A173MM79</accession>
<organism evidence="2 3">
    <name type="scientific">Filimonas lacunae</name>
    <dbReference type="NCBI Taxonomy" id="477680"/>
    <lineage>
        <taxon>Bacteria</taxon>
        <taxon>Pseudomonadati</taxon>
        <taxon>Bacteroidota</taxon>
        <taxon>Chitinophagia</taxon>
        <taxon>Chitinophagales</taxon>
        <taxon>Chitinophagaceae</taxon>
        <taxon>Filimonas</taxon>
    </lineage>
</organism>